<protein>
    <submittedName>
        <fullName evidence="1">Uncharacterized protein</fullName>
    </submittedName>
</protein>
<feature type="non-terminal residue" evidence="1">
    <location>
        <position position="383"/>
    </location>
</feature>
<dbReference type="Proteomes" id="UP000262878">
    <property type="component" value="Unassembled WGS sequence"/>
</dbReference>
<proteinExistence type="predicted"/>
<evidence type="ECO:0000313" key="1">
    <source>
        <dbReference type="EMBL" id="HAR56214.1"/>
    </source>
</evidence>
<comment type="caution">
    <text evidence="1">The sequence shown here is derived from an EMBL/GenBank/DDBJ whole genome shotgun (WGS) entry which is preliminary data.</text>
</comment>
<organism evidence="1 2">
    <name type="scientific">Idiomarina baltica</name>
    <dbReference type="NCBI Taxonomy" id="190892"/>
    <lineage>
        <taxon>Bacteria</taxon>
        <taxon>Pseudomonadati</taxon>
        <taxon>Pseudomonadota</taxon>
        <taxon>Gammaproteobacteria</taxon>
        <taxon>Alteromonadales</taxon>
        <taxon>Idiomarinaceae</taxon>
        <taxon>Idiomarina</taxon>
    </lineage>
</organism>
<gene>
    <name evidence="1" type="ORF">DCR58_05430</name>
</gene>
<reference evidence="1 2" key="1">
    <citation type="journal article" date="2018" name="Nat. Biotechnol.">
        <title>A standardized bacterial taxonomy based on genome phylogeny substantially revises the tree of life.</title>
        <authorList>
            <person name="Parks D.H."/>
            <person name="Chuvochina M."/>
            <person name="Waite D.W."/>
            <person name="Rinke C."/>
            <person name="Skarshewski A."/>
            <person name="Chaumeil P.A."/>
            <person name="Hugenholtz P."/>
        </authorList>
    </citation>
    <scope>NUCLEOTIDE SEQUENCE [LARGE SCALE GENOMIC DNA]</scope>
    <source>
        <strain evidence="1">UBA9360</strain>
    </source>
</reference>
<dbReference type="EMBL" id="DMUP01000124">
    <property type="protein sequence ID" value="HAR56214.1"/>
    <property type="molecule type" value="Genomic_DNA"/>
</dbReference>
<accession>A0A348WNV2</accession>
<sequence length="383" mass="43047">MARLDDAKDGLKAIAAHADALLDAYLNTQSRLLETEQNQPAIKSMLKHHLAWQIDPDEPVVLSRALTTTLDTLTRSYRISVANSEVGSLWTEMMRAVDDYQQAYVKGASTDADTFLGQAFELGFQLIESLRNALAGYSHYINSGFTEIRDLDLRAKANRRMVNRARDFNDVLESFDFEELDSKAGYNTELRLLLRKVIPRAIARCSEELNYAIGRLREMLHVINEQQIKTRLVEQVLELYERQDDYSPSLDSLDSIPQSLNKAPALLVGSRANPYHEGSALALAEIASKLETSGSKEVEVHTPEPVVDGLDAEEVELESNPIWLAAQNLIELTIQQNGVFSATKVYEQFDLPCSKELWLLGLVNAVNAIKGEHRNDIELRFVE</sequence>
<name>A0A348WNV2_9GAMM</name>
<evidence type="ECO:0000313" key="2">
    <source>
        <dbReference type="Proteomes" id="UP000262878"/>
    </source>
</evidence>
<dbReference type="AlphaFoldDB" id="A0A348WNV2"/>